<dbReference type="Pfam" id="PF26340">
    <property type="entry name" value="DNA-SBD_ScoMcrA"/>
    <property type="match status" value="1"/>
</dbReference>
<feature type="domain" description="ScoMcrA-like DNA sulfur-binding" evidence="2">
    <location>
        <begin position="8"/>
        <end position="154"/>
    </location>
</feature>
<accession>A0A7G9R9P2</accession>
<proteinExistence type="predicted"/>
<dbReference type="GO" id="GO:0004519">
    <property type="term" value="F:endonuclease activity"/>
    <property type="evidence" value="ECO:0007669"/>
    <property type="project" value="UniProtKB-KW"/>
</dbReference>
<evidence type="ECO:0000259" key="1">
    <source>
        <dbReference type="Pfam" id="PF13391"/>
    </source>
</evidence>
<feature type="domain" description="HNH nuclease" evidence="1">
    <location>
        <begin position="190"/>
        <end position="243"/>
    </location>
</feature>
<sequence length="302" mass="33274">MTNLTDQEVVDRLTSFRQYIHDGQRVPHKPLLVLLALGHLEREGTSAISWSLAEQQLADLISEFGPPSRTGRPQSAAYPFTRLRRDGIWTLDRDVPDDNLGPLRDSDVTGRLGSELEAALRERPSLISAAARRLVEAQFPMTVAPDVLSAVGLDPEYTLGLTSDVTDQALRRRRSSAWRQAVLDAWDRQCAFCGYDGQLGGAIVGIEAAHVRWFNLGGPDVPDNGLALCALHHKLLDRGALGLDVGYRIQVSNAFSARTDTGKVVYELHGRELRARPGTALPKPEYVHWHTTQVFKGLALTA</sequence>
<name>A0A7G9R9P2_9ACTN</name>
<keyword evidence="3" id="KW-0255">Endonuclease</keyword>
<keyword evidence="3" id="KW-0378">Hydrolase</keyword>
<evidence type="ECO:0000313" key="3">
    <source>
        <dbReference type="EMBL" id="QNN52317.1"/>
    </source>
</evidence>
<dbReference type="InterPro" id="IPR058813">
    <property type="entry name" value="DNA-SBD_ScoMcrA"/>
</dbReference>
<protein>
    <submittedName>
        <fullName evidence="3">HNH endonuclease</fullName>
    </submittedName>
</protein>
<dbReference type="Pfam" id="PF13391">
    <property type="entry name" value="HNH_2"/>
    <property type="match status" value="1"/>
</dbReference>
<dbReference type="PIRSF" id="PIRSF030850">
    <property type="entry name" value="UCP030850"/>
    <property type="match status" value="1"/>
</dbReference>
<dbReference type="InterPro" id="IPR011396">
    <property type="entry name" value="PT_DNA_restrict"/>
</dbReference>
<dbReference type="Proteomes" id="UP000515947">
    <property type="component" value="Chromosome"/>
</dbReference>
<dbReference type="CDD" id="cd00085">
    <property type="entry name" value="HNHc"/>
    <property type="match status" value="1"/>
</dbReference>
<gene>
    <name evidence="3" type="ORF">H9L09_17805</name>
</gene>
<dbReference type="AlphaFoldDB" id="A0A7G9R9P2"/>
<dbReference type="EMBL" id="CP060713">
    <property type="protein sequence ID" value="QNN52317.1"/>
    <property type="molecule type" value="Genomic_DNA"/>
</dbReference>
<dbReference type="InterPro" id="IPR003615">
    <property type="entry name" value="HNH_nuc"/>
</dbReference>
<dbReference type="RefSeq" id="WP_187578159.1">
    <property type="nucleotide sequence ID" value="NZ_CP060713.1"/>
</dbReference>
<dbReference type="KEGG" id="nmes:H9L09_17805"/>
<organism evidence="3 4">
    <name type="scientific">Nocardioides mesophilus</name>
    <dbReference type="NCBI Taxonomy" id="433659"/>
    <lineage>
        <taxon>Bacteria</taxon>
        <taxon>Bacillati</taxon>
        <taxon>Actinomycetota</taxon>
        <taxon>Actinomycetes</taxon>
        <taxon>Propionibacteriales</taxon>
        <taxon>Nocardioidaceae</taxon>
        <taxon>Nocardioides</taxon>
    </lineage>
</organism>
<keyword evidence="4" id="KW-1185">Reference proteome</keyword>
<keyword evidence="3" id="KW-0540">Nuclease</keyword>
<reference evidence="3 4" key="1">
    <citation type="submission" date="2020-08" db="EMBL/GenBank/DDBJ databases">
        <title>Genome sequence of Nocardioides mesophilus KACC 16243T.</title>
        <authorList>
            <person name="Hyun D.-W."/>
            <person name="Bae J.-W."/>
        </authorList>
    </citation>
    <scope>NUCLEOTIDE SEQUENCE [LARGE SCALE GENOMIC DNA]</scope>
    <source>
        <strain evidence="3 4">KACC 16243</strain>
    </source>
</reference>
<dbReference type="NCBIfam" id="NF045808">
    <property type="entry name" value="PT-DNA_restrict"/>
    <property type="match status" value="1"/>
</dbReference>
<evidence type="ECO:0000259" key="2">
    <source>
        <dbReference type="Pfam" id="PF26340"/>
    </source>
</evidence>
<evidence type="ECO:0000313" key="4">
    <source>
        <dbReference type="Proteomes" id="UP000515947"/>
    </source>
</evidence>